<accession>A0A9D9EJC0</accession>
<dbReference type="Gene3D" id="2.60.40.1740">
    <property type="entry name" value="hypothetical protein (bacova_03559)"/>
    <property type="match status" value="1"/>
</dbReference>
<feature type="domain" description="BT-3987-like N-terminal" evidence="1">
    <location>
        <begin position="61"/>
        <end position="154"/>
    </location>
</feature>
<gene>
    <name evidence="2" type="ORF">IAC29_04645</name>
</gene>
<dbReference type="InterPro" id="IPR017853">
    <property type="entry name" value="GH"/>
</dbReference>
<dbReference type="GO" id="GO:0004553">
    <property type="term" value="F:hydrolase activity, hydrolyzing O-glycosyl compounds"/>
    <property type="evidence" value="ECO:0007669"/>
    <property type="project" value="InterPro"/>
</dbReference>
<evidence type="ECO:0000313" key="3">
    <source>
        <dbReference type="Proteomes" id="UP000810252"/>
    </source>
</evidence>
<dbReference type="AlphaFoldDB" id="A0A9D9EJC0"/>
<name>A0A9D9EJC0_9BACT</name>
<reference evidence="2" key="2">
    <citation type="journal article" date="2021" name="PeerJ">
        <title>Extensive microbial diversity within the chicken gut microbiome revealed by metagenomics and culture.</title>
        <authorList>
            <person name="Gilroy R."/>
            <person name="Ravi A."/>
            <person name="Getino M."/>
            <person name="Pursley I."/>
            <person name="Horton D.L."/>
            <person name="Alikhan N.F."/>
            <person name="Baker D."/>
            <person name="Gharbi K."/>
            <person name="Hall N."/>
            <person name="Watson M."/>
            <person name="Adriaenssens E.M."/>
            <person name="Foster-Nyarko E."/>
            <person name="Jarju S."/>
            <person name="Secka A."/>
            <person name="Antonio M."/>
            <person name="Oren A."/>
            <person name="Chaudhuri R.R."/>
            <person name="La Ragione R."/>
            <person name="Hildebrand F."/>
            <person name="Pallen M.J."/>
        </authorList>
    </citation>
    <scope>NUCLEOTIDE SEQUENCE</scope>
    <source>
        <strain evidence="2">20514</strain>
    </source>
</reference>
<dbReference type="GO" id="GO:0005975">
    <property type="term" value="P:carbohydrate metabolic process"/>
    <property type="evidence" value="ECO:0007669"/>
    <property type="project" value="InterPro"/>
</dbReference>
<organism evidence="2 3">
    <name type="scientific">Candidatus Cryptobacteroides merdigallinarum</name>
    <dbReference type="NCBI Taxonomy" id="2840770"/>
    <lineage>
        <taxon>Bacteria</taxon>
        <taxon>Pseudomonadati</taxon>
        <taxon>Bacteroidota</taxon>
        <taxon>Bacteroidia</taxon>
        <taxon>Bacteroidales</taxon>
        <taxon>Candidatus Cryptobacteroides</taxon>
    </lineage>
</organism>
<dbReference type="PROSITE" id="PS01095">
    <property type="entry name" value="GH18_1"/>
    <property type="match status" value="1"/>
</dbReference>
<evidence type="ECO:0000259" key="1">
    <source>
        <dbReference type="Pfam" id="PF08522"/>
    </source>
</evidence>
<dbReference type="SUPFAM" id="SSF51445">
    <property type="entry name" value="(Trans)glycosidases"/>
    <property type="match status" value="1"/>
</dbReference>
<comment type="caution">
    <text evidence="2">The sequence shown here is derived from an EMBL/GenBank/DDBJ whole genome shotgun (WGS) entry which is preliminary data.</text>
</comment>
<dbReference type="InterPro" id="IPR013728">
    <property type="entry name" value="BT_3987-like_N"/>
</dbReference>
<proteinExistence type="predicted"/>
<dbReference type="EMBL" id="JADIMQ010000067">
    <property type="protein sequence ID" value="MBO8448543.1"/>
    <property type="molecule type" value="Genomic_DNA"/>
</dbReference>
<evidence type="ECO:0000313" key="2">
    <source>
        <dbReference type="EMBL" id="MBO8448543.1"/>
    </source>
</evidence>
<dbReference type="Pfam" id="PF08522">
    <property type="entry name" value="BT_3987-like_N"/>
    <property type="match status" value="1"/>
</dbReference>
<dbReference type="InterPro" id="IPR001579">
    <property type="entry name" value="Glyco_hydro_18_chit_AS"/>
</dbReference>
<sequence>MKRIISIAAVITSSLLYMSCQQEILVGDKVDMSRYGNVTSLNGYLQAGSPGSAGGVVELAGKEYTATLRFGMSRVPQGGAEIKLSYDPSYVQAYNALHGTDLEAYPETGVALEADGRITVAPDGKKTYTLGLTVSVADNLVDGQTYVLPVKAESLTEGVNIPEDVSRCVFLVKNTASAAYVPKDPDAVKTFLFFEVNDTNPMNAIEYVLEDGSMFFDYVVLFAANINYDRERGEVYVNNNPNVQFILDNRDKLVKPLQDRGIKVLLGLLGNHDEAGLAQLSDIGARQFADNLAAMCEAYGLDGVNFDDEYSAAPDLSNPLFTQRSTEAAGRLVYETKLRMPDKAVTVFDWGDMYGCESVDGVPASEWCDIVVANYGSSAYPVGGMTLKQCSGASIEMNLGLYGYGSPVPVETASRVVSGGYGYFMLFAPFAGDYDAAKYRVQVESFKNVATGLYGQPLRAVTRYWEKEAFEPVAIPF</sequence>
<dbReference type="Gene3D" id="3.20.20.80">
    <property type="entry name" value="Glycosidases"/>
    <property type="match status" value="1"/>
</dbReference>
<protein>
    <submittedName>
        <fullName evidence="2">DUF1735 domain-containing protein</fullName>
    </submittedName>
</protein>
<dbReference type="Proteomes" id="UP000810252">
    <property type="component" value="Unassembled WGS sequence"/>
</dbReference>
<reference evidence="2" key="1">
    <citation type="submission" date="2020-10" db="EMBL/GenBank/DDBJ databases">
        <authorList>
            <person name="Gilroy R."/>
        </authorList>
    </citation>
    <scope>NUCLEOTIDE SEQUENCE</scope>
    <source>
        <strain evidence="2">20514</strain>
    </source>
</reference>